<dbReference type="SUPFAM" id="SSF57302">
    <property type="entry name" value="Snake toxin-like"/>
    <property type="match status" value="1"/>
</dbReference>
<protein>
    <submittedName>
        <fullName evidence="5">Uncharacterized protein</fullName>
    </submittedName>
</protein>
<name>A0ABD3XXM4_SINWO</name>
<accession>A0ABD3XXM4</accession>
<keyword evidence="3" id="KW-0472">Membrane</keyword>
<keyword evidence="2" id="KW-0325">Glycoprotein</keyword>
<evidence type="ECO:0000256" key="3">
    <source>
        <dbReference type="SAM" id="Phobius"/>
    </source>
</evidence>
<dbReference type="Proteomes" id="UP001634394">
    <property type="component" value="Unassembled WGS sequence"/>
</dbReference>
<feature type="transmembrane region" description="Helical" evidence="3">
    <location>
        <begin position="100"/>
        <end position="121"/>
    </location>
</feature>
<feature type="signal peptide" evidence="4">
    <location>
        <begin position="1"/>
        <end position="23"/>
    </location>
</feature>
<keyword evidence="3" id="KW-0812">Transmembrane</keyword>
<keyword evidence="1 4" id="KW-0732">Signal</keyword>
<evidence type="ECO:0000256" key="2">
    <source>
        <dbReference type="ARBA" id="ARBA00023180"/>
    </source>
</evidence>
<sequence length="122" mass="12781">MGPLEIKFLVILGVLVGLEQANAMDCYSCNSCNDPFKTSEASTVKCSGSCYKIKGKVSSSNTEVALRGCFPTYGGDKCSEGTSDGVSGTVCYCTGNLCNYALPLGSSFIVLTVAMIVYVGLR</sequence>
<dbReference type="EMBL" id="JBJQND010000001">
    <property type="protein sequence ID" value="KAL3889810.1"/>
    <property type="molecule type" value="Genomic_DNA"/>
</dbReference>
<evidence type="ECO:0000313" key="5">
    <source>
        <dbReference type="EMBL" id="KAL3889810.1"/>
    </source>
</evidence>
<keyword evidence="6" id="KW-1185">Reference proteome</keyword>
<gene>
    <name evidence="5" type="ORF">ACJMK2_002138</name>
</gene>
<evidence type="ECO:0000256" key="1">
    <source>
        <dbReference type="ARBA" id="ARBA00022729"/>
    </source>
</evidence>
<evidence type="ECO:0000256" key="4">
    <source>
        <dbReference type="SAM" id="SignalP"/>
    </source>
</evidence>
<organism evidence="5 6">
    <name type="scientific">Sinanodonta woodiana</name>
    <name type="common">Chinese pond mussel</name>
    <name type="synonym">Anodonta woodiana</name>
    <dbReference type="NCBI Taxonomy" id="1069815"/>
    <lineage>
        <taxon>Eukaryota</taxon>
        <taxon>Metazoa</taxon>
        <taxon>Spiralia</taxon>
        <taxon>Lophotrochozoa</taxon>
        <taxon>Mollusca</taxon>
        <taxon>Bivalvia</taxon>
        <taxon>Autobranchia</taxon>
        <taxon>Heteroconchia</taxon>
        <taxon>Palaeoheterodonta</taxon>
        <taxon>Unionida</taxon>
        <taxon>Unionoidea</taxon>
        <taxon>Unionidae</taxon>
        <taxon>Unioninae</taxon>
        <taxon>Sinanodonta</taxon>
    </lineage>
</organism>
<reference evidence="5 6" key="1">
    <citation type="submission" date="2024-11" db="EMBL/GenBank/DDBJ databases">
        <title>Chromosome-level genome assembly of the freshwater bivalve Anodonta woodiana.</title>
        <authorList>
            <person name="Chen X."/>
        </authorList>
    </citation>
    <scope>NUCLEOTIDE SEQUENCE [LARGE SCALE GENOMIC DNA]</scope>
    <source>
        <strain evidence="5">MN2024</strain>
        <tissue evidence="5">Gills</tissue>
    </source>
</reference>
<feature type="chain" id="PRO_5044814872" evidence="4">
    <location>
        <begin position="24"/>
        <end position="122"/>
    </location>
</feature>
<dbReference type="Gene3D" id="2.10.60.10">
    <property type="entry name" value="CD59"/>
    <property type="match status" value="1"/>
</dbReference>
<dbReference type="AlphaFoldDB" id="A0ABD3XXM4"/>
<dbReference type="InterPro" id="IPR050975">
    <property type="entry name" value="Sleep_regulator"/>
</dbReference>
<keyword evidence="3" id="KW-1133">Transmembrane helix</keyword>
<proteinExistence type="predicted"/>
<dbReference type="Pfam" id="PF17064">
    <property type="entry name" value="QVR"/>
    <property type="match status" value="1"/>
</dbReference>
<dbReference type="InterPro" id="IPR045860">
    <property type="entry name" value="Snake_toxin-like_sf"/>
</dbReference>
<dbReference type="InterPro" id="IPR031424">
    <property type="entry name" value="QVR-like"/>
</dbReference>
<dbReference type="PANTHER" id="PTHR33562">
    <property type="entry name" value="ATILLA, ISOFORM B-RELATED-RELATED"/>
    <property type="match status" value="1"/>
</dbReference>
<evidence type="ECO:0000313" key="6">
    <source>
        <dbReference type="Proteomes" id="UP001634394"/>
    </source>
</evidence>
<comment type="caution">
    <text evidence="5">The sequence shown here is derived from an EMBL/GenBank/DDBJ whole genome shotgun (WGS) entry which is preliminary data.</text>
</comment>